<evidence type="ECO:0000256" key="5">
    <source>
        <dbReference type="ARBA" id="ARBA00022793"/>
    </source>
</evidence>
<dbReference type="EC" id="4.1.1.28" evidence="8"/>
<keyword evidence="14" id="KW-1185">Reference proteome</keyword>
<reference evidence="13" key="3">
    <citation type="submission" date="2015-06" db="UniProtKB">
        <authorList>
            <consortium name="EnsemblMetazoa"/>
        </authorList>
    </citation>
    <scope>IDENTIFICATION</scope>
</reference>
<dbReference type="GO" id="GO:0042423">
    <property type="term" value="P:catecholamine biosynthetic process"/>
    <property type="evidence" value="ECO:0007669"/>
    <property type="project" value="UniProtKB-KW"/>
</dbReference>
<evidence type="ECO:0000256" key="8">
    <source>
        <dbReference type="ARBA" id="ARBA00038886"/>
    </source>
</evidence>
<dbReference type="AlphaFoldDB" id="R7UIP3"/>
<dbReference type="GO" id="GO:0030170">
    <property type="term" value="F:pyridoxal phosphate binding"/>
    <property type="evidence" value="ECO:0007669"/>
    <property type="project" value="InterPro"/>
</dbReference>
<evidence type="ECO:0000256" key="2">
    <source>
        <dbReference type="ARBA" id="ARBA00009533"/>
    </source>
</evidence>
<dbReference type="EMBL" id="KB301054">
    <property type="protein sequence ID" value="ELU05968.1"/>
    <property type="molecule type" value="Genomic_DNA"/>
</dbReference>
<dbReference type="GO" id="GO:0005737">
    <property type="term" value="C:cytoplasm"/>
    <property type="evidence" value="ECO:0007669"/>
    <property type="project" value="TreeGrafter"/>
</dbReference>
<dbReference type="PANTHER" id="PTHR11999">
    <property type="entry name" value="GROUP II PYRIDOXAL-5-PHOSPHATE DECARBOXYLASE"/>
    <property type="match status" value="1"/>
</dbReference>
<name>R7UIP3_CAPTE</name>
<evidence type="ECO:0000256" key="11">
    <source>
        <dbReference type="RuleBase" id="RU000382"/>
    </source>
</evidence>
<dbReference type="InterPro" id="IPR002129">
    <property type="entry name" value="PyrdxlP-dep_de-COase"/>
</dbReference>
<organism evidence="12">
    <name type="scientific">Capitella teleta</name>
    <name type="common">Polychaete worm</name>
    <dbReference type="NCBI Taxonomy" id="283909"/>
    <lineage>
        <taxon>Eukaryota</taxon>
        <taxon>Metazoa</taxon>
        <taxon>Spiralia</taxon>
        <taxon>Lophotrochozoa</taxon>
        <taxon>Annelida</taxon>
        <taxon>Polychaeta</taxon>
        <taxon>Sedentaria</taxon>
        <taxon>Scolecida</taxon>
        <taxon>Capitellidae</taxon>
        <taxon>Capitella</taxon>
    </lineage>
</organism>
<protein>
    <recommendedName>
        <fullName evidence="9">Aromatic-L-amino-acid decarboxylase</fullName>
        <ecNumber evidence="8">4.1.1.28</ecNumber>
    </recommendedName>
    <alternativeName>
        <fullName evidence="10">DOPA decarboxylase</fullName>
    </alternativeName>
</protein>
<evidence type="ECO:0000256" key="9">
    <source>
        <dbReference type="ARBA" id="ARBA00040968"/>
    </source>
</evidence>
<dbReference type="STRING" id="283909.R7UIP3"/>
<evidence type="ECO:0000313" key="14">
    <source>
        <dbReference type="Proteomes" id="UP000014760"/>
    </source>
</evidence>
<reference evidence="12 14" key="2">
    <citation type="journal article" date="2013" name="Nature">
        <title>Insights into bilaterian evolution from three spiralian genomes.</title>
        <authorList>
            <person name="Simakov O."/>
            <person name="Marletaz F."/>
            <person name="Cho S.J."/>
            <person name="Edsinger-Gonzales E."/>
            <person name="Havlak P."/>
            <person name="Hellsten U."/>
            <person name="Kuo D.H."/>
            <person name="Larsson T."/>
            <person name="Lv J."/>
            <person name="Arendt D."/>
            <person name="Savage R."/>
            <person name="Osoegawa K."/>
            <person name="de Jong P."/>
            <person name="Grimwood J."/>
            <person name="Chapman J.A."/>
            <person name="Shapiro H."/>
            <person name="Aerts A."/>
            <person name="Otillar R.P."/>
            <person name="Terry A.Y."/>
            <person name="Boore J.L."/>
            <person name="Grigoriev I.V."/>
            <person name="Lindberg D.R."/>
            <person name="Seaver E.C."/>
            <person name="Weisblat D.A."/>
            <person name="Putnam N.H."/>
            <person name="Rokhsar D.S."/>
        </authorList>
    </citation>
    <scope>NUCLEOTIDE SEQUENCE</scope>
    <source>
        <strain evidence="12 14">I ESC-2004</strain>
    </source>
</reference>
<dbReference type="GO" id="GO:0042427">
    <property type="term" value="P:serotonin biosynthetic process"/>
    <property type="evidence" value="ECO:0007669"/>
    <property type="project" value="TreeGrafter"/>
</dbReference>
<comment type="subunit">
    <text evidence="3">Homodimer.</text>
</comment>
<dbReference type="Gene3D" id="3.90.1150.10">
    <property type="entry name" value="Aspartate Aminotransferase, domain 1"/>
    <property type="match status" value="1"/>
</dbReference>
<keyword evidence="6 11" id="KW-0663">Pyridoxal phosphate</keyword>
<dbReference type="Gene3D" id="3.40.640.10">
    <property type="entry name" value="Type I PLP-dependent aspartate aminotransferase-like (Major domain)"/>
    <property type="match status" value="1"/>
</dbReference>
<dbReference type="SUPFAM" id="SSF53383">
    <property type="entry name" value="PLP-dependent transferases"/>
    <property type="match status" value="1"/>
</dbReference>
<dbReference type="HOGENOM" id="CLU_011856_3_2_1"/>
<dbReference type="InterPro" id="IPR010977">
    <property type="entry name" value="Aromatic_deC"/>
</dbReference>
<dbReference type="GO" id="GO:0006520">
    <property type="term" value="P:amino acid metabolic process"/>
    <property type="evidence" value="ECO:0007669"/>
    <property type="project" value="InterPro"/>
</dbReference>
<dbReference type="GO" id="GO:0019752">
    <property type="term" value="P:carboxylic acid metabolic process"/>
    <property type="evidence" value="ECO:0007669"/>
    <property type="project" value="InterPro"/>
</dbReference>
<gene>
    <name evidence="12" type="ORF">CAPTEDRAFT_99692</name>
</gene>
<dbReference type="EMBL" id="AMQN01023105">
    <property type="status" value="NOT_ANNOTATED_CDS"/>
    <property type="molecule type" value="Genomic_DNA"/>
</dbReference>
<keyword evidence="4" id="KW-0127">Catecholamine biosynthesis</keyword>
<reference evidence="14" key="1">
    <citation type="submission" date="2012-12" db="EMBL/GenBank/DDBJ databases">
        <authorList>
            <person name="Hellsten U."/>
            <person name="Grimwood J."/>
            <person name="Chapman J.A."/>
            <person name="Shapiro H."/>
            <person name="Aerts A."/>
            <person name="Otillar R.P."/>
            <person name="Terry A.Y."/>
            <person name="Boore J.L."/>
            <person name="Simakov O."/>
            <person name="Marletaz F."/>
            <person name="Cho S.-J."/>
            <person name="Edsinger-Gonzales E."/>
            <person name="Havlak P."/>
            <person name="Kuo D.-H."/>
            <person name="Larsson T."/>
            <person name="Lv J."/>
            <person name="Arendt D."/>
            <person name="Savage R."/>
            <person name="Osoegawa K."/>
            <person name="de Jong P."/>
            <person name="Lindberg D.R."/>
            <person name="Seaver E.C."/>
            <person name="Weisblat D.A."/>
            <person name="Putnam N.H."/>
            <person name="Grigoriev I.V."/>
            <person name="Rokhsar D.S."/>
        </authorList>
    </citation>
    <scope>NUCLEOTIDE SEQUENCE</scope>
    <source>
        <strain evidence="14">I ESC-2004</strain>
    </source>
</reference>
<dbReference type="InterPro" id="IPR015422">
    <property type="entry name" value="PyrdxlP-dep_Trfase_small"/>
</dbReference>
<comment type="cofactor">
    <cofactor evidence="1 11">
        <name>pyridoxal 5'-phosphate</name>
        <dbReference type="ChEBI" id="CHEBI:597326"/>
    </cofactor>
</comment>
<evidence type="ECO:0000256" key="1">
    <source>
        <dbReference type="ARBA" id="ARBA00001933"/>
    </source>
</evidence>
<sequence length="357" mass="39800">SPACTELEVVMMDWLAKMLELPDQFLSGGKGGGVIHGTASEATLVALLAARSHAVNKAKECHPDMTDAQILGKLVAYTSDQAHSSVERACLLGAVKCRLVKSDENEKMRGDALQEAIEEDKQNGLIPFFCVATLGSTGCCAFDPLTEVGPVCQKYGTFMHVDAAYAGSAFVCEEFLPFLNGIEVTNPETRGIYFFEICDVFILRPVLVDILLLAHSIFFTIANLQHWQIPFGRRFRSLKIWFVLRLYGVKGIQDHIRKHVRLAHEFEELVKKNSAFEVTHEVTLGLVCFRLKADRATNETLLQNINKDGRIHMVPSESKGKYFLRFAVCAASTESKDITFAWEVIQELANQLTQILK</sequence>
<evidence type="ECO:0000256" key="7">
    <source>
        <dbReference type="ARBA" id="ARBA00023239"/>
    </source>
</evidence>
<evidence type="ECO:0000256" key="3">
    <source>
        <dbReference type="ARBA" id="ARBA00011738"/>
    </source>
</evidence>
<dbReference type="OrthoDB" id="639767at2759"/>
<dbReference type="OMA" id="IPFEMEY"/>
<dbReference type="EMBL" id="AMQN01023106">
    <property type="status" value="NOT_ANNOTATED_CDS"/>
    <property type="molecule type" value="Genomic_DNA"/>
</dbReference>
<proteinExistence type="inferred from homology"/>
<dbReference type="Proteomes" id="UP000014760">
    <property type="component" value="Unassembled WGS sequence"/>
</dbReference>
<dbReference type="Pfam" id="PF00282">
    <property type="entry name" value="Pyridoxal_deC"/>
    <property type="match status" value="1"/>
</dbReference>
<keyword evidence="7 11" id="KW-0456">Lyase</keyword>
<feature type="non-terminal residue" evidence="12">
    <location>
        <position position="1"/>
    </location>
</feature>
<evidence type="ECO:0000256" key="10">
    <source>
        <dbReference type="ARBA" id="ARBA00041275"/>
    </source>
</evidence>
<evidence type="ECO:0000313" key="13">
    <source>
        <dbReference type="EnsemblMetazoa" id="CapteP99692"/>
    </source>
</evidence>
<dbReference type="EnsemblMetazoa" id="CapteT99692">
    <property type="protein sequence ID" value="CapteP99692"/>
    <property type="gene ID" value="CapteG99692"/>
</dbReference>
<evidence type="ECO:0000313" key="12">
    <source>
        <dbReference type="EMBL" id="ELU05968.1"/>
    </source>
</evidence>
<comment type="similarity">
    <text evidence="2 11">Belongs to the group II decarboxylase family.</text>
</comment>
<dbReference type="InterPro" id="IPR015421">
    <property type="entry name" value="PyrdxlP-dep_Trfase_major"/>
</dbReference>
<dbReference type="PANTHER" id="PTHR11999:SF167">
    <property type="entry name" value="AROMATIC-L-AMINO-ACID DECARBOXYLASE"/>
    <property type="match status" value="1"/>
</dbReference>
<accession>R7UIP3</accession>
<dbReference type="PRINTS" id="PR00800">
    <property type="entry name" value="YHDCRBOXLASE"/>
</dbReference>
<dbReference type="FunFam" id="3.90.1150.10:FF:000018">
    <property type="entry name" value="Histidine decarboxylase"/>
    <property type="match status" value="1"/>
</dbReference>
<evidence type="ECO:0000256" key="4">
    <source>
        <dbReference type="ARBA" id="ARBA00022584"/>
    </source>
</evidence>
<keyword evidence="5" id="KW-0210">Decarboxylase</keyword>
<dbReference type="InterPro" id="IPR015424">
    <property type="entry name" value="PyrdxlP-dep_Trfase"/>
</dbReference>
<dbReference type="GO" id="GO:0004058">
    <property type="term" value="F:aromatic-L-amino-acid decarboxylase activity"/>
    <property type="evidence" value="ECO:0007669"/>
    <property type="project" value="UniProtKB-EC"/>
</dbReference>
<evidence type="ECO:0000256" key="6">
    <source>
        <dbReference type="ARBA" id="ARBA00022898"/>
    </source>
</evidence>